<reference evidence="2" key="1">
    <citation type="journal article" date="2021" name="Genome Biol. Evol.">
        <title>A High-Quality Reference Genome for a Parasitic Bivalve with Doubly Uniparental Inheritance (Bivalvia: Unionida).</title>
        <authorList>
            <person name="Smith C.H."/>
        </authorList>
    </citation>
    <scope>NUCLEOTIDE SEQUENCE</scope>
    <source>
        <strain evidence="2">CHS0354</strain>
    </source>
</reference>
<dbReference type="Proteomes" id="UP001195483">
    <property type="component" value="Unassembled WGS sequence"/>
</dbReference>
<feature type="signal peptide" evidence="1">
    <location>
        <begin position="1"/>
        <end position="27"/>
    </location>
</feature>
<gene>
    <name evidence="2" type="ORF">CHS0354_024570</name>
</gene>
<comment type="caution">
    <text evidence="2">The sequence shown here is derived from an EMBL/GenBank/DDBJ whole genome shotgun (WGS) entry which is preliminary data.</text>
</comment>
<name>A0AAE0VU65_9BIVA</name>
<dbReference type="AlphaFoldDB" id="A0AAE0VU65"/>
<proteinExistence type="predicted"/>
<accession>A0AAE0VU65</accession>
<evidence type="ECO:0000313" key="3">
    <source>
        <dbReference type="Proteomes" id="UP001195483"/>
    </source>
</evidence>
<sequence length="59" mass="6864">MLTKEGQHLSHLFTLLNLLLTAGPYATQENYEFQILQSIKLQRVLLTLSRVSEKQYSKK</sequence>
<evidence type="ECO:0000256" key="1">
    <source>
        <dbReference type="SAM" id="SignalP"/>
    </source>
</evidence>
<reference evidence="2" key="3">
    <citation type="submission" date="2023-05" db="EMBL/GenBank/DDBJ databases">
        <authorList>
            <person name="Smith C.H."/>
        </authorList>
    </citation>
    <scope>NUCLEOTIDE SEQUENCE</scope>
    <source>
        <strain evidence="2">CHS0354</strain>
        <tissue evidence="2">Mantle</tissue>
    </source>
</reference>
<keyword evidence="1" id="KW-0732">Signal</keyword>
<keyword evidence="3" id="KW-1185">Reference proteome</keyword>
<dbReference type="EMBL" id="JAEAOA010001457">
    <property type="protein sequence ID" value="KAK3590833.1"/>
    <property type="molecule type" value="Genomic_DNA"/>
</dbReference>
<evidence type="ECO:0000313" key="2">
    <source>
        <dbReference type="EMBL" id="KAK3590833.1"/>
    </source>
</evidence>
<protein>
    <submittedName>
        <fullName evidence="2">Uncharacterized protein</fullName>
    </submittedName>
</protein>
<organism evidence="2 3">
    <name type="scientific">Potamilus streckersoni</name>
    <dbReference type="NCBI Taxonomy" id="2493646"/>
    <lineage>
        <taxon>Eukaryota</taxon>
        <taxon>Metazoa</taxon>
        <taxon>Spiralia</taxon>
        <taxon>Lophotrochozoa</taxon>
        <taxon>Mollusca</taxon>
        <taxon>Bivalvia</taxon>
        <taxon>Autobranchia</taxon>
        <taxon>Heteroconchia</taxon>
        <taxon>Palaeoheterodonta</taxon>
        <taxon>Unionida</taxon>
        <taxon>Unionoidea</taxon>
        <taxon>Unionidae</taxon>
        <taxon>Ambleminae</taxon>
        <taxon>Lampsilini</taxon>
        <taxon>Potamilus</taxon>
    </lineage>
</organism>
<reference evidence="2" key="2">
    <citation type="journal article" date="2021" name="Genome Biol. Evol.">
        <title>Developing a high-quality reference genome for a parasitic bivalve with doubly uniparental inheritance (Bivalvia: Unionida).</title>
        <authorList>
            <person name="Smith C.H."/>
        </authorList>
    </citation>
    <scope>NUCLEOTIDE SEQUENCE</scope>
    <source>
        <strain evidence="2">CHS0354</strain>
        <tissue evidence="2">Mantle</tissue>
    </source>
</reference>
<feature type="non-terminal residue" evidence="2">
    <location>
        <position position="59"/>
    </location>
</feature>
<feature type="chain" id="PRO_5042105411" evidence="1">
    <location>
        <begin position="28"/>
        <end position="59"/>
    </location>
</feature>